<dbReference type="AlphaFoldDB" id="A0A8J7FRP8"/>
<dbReference type="Gene3D" id="3.40.50.720">
    <property type="entry name" value="NAD(P)-binding Rossmann-like Domain"/>
    <property type="match status" value="1"/>
</dbReference>
<proteinExistence type="predicted"/>
<sequence length="253" mass="26928">MISLQSFGRDLNAVVIGGSGGIGSALVAQLLMCPDVKCVTAFSRSGISVDDEMSRAPLRKLECHPIDLMSESSIKDASDGVSEMTIDLIIVATGILHSKDIRPEKSLNALGADSFSAVMQMNALAPMLVAKHFLPRMRKSGKSVFVALSARVGSISDNRLGGWYSYRASKAALNMLLKTLSVESHRTHPQLIVAGLHPGTVDTALSCPFQRNVEPTKLFSPSQSAGYLLDVIDGLDHSNSGGVFAWNGSQIEA</sequence>
<reference evidence="1" key="1">
    <citation type="submission" date="2020-10" db="EMBL/GenBank/DDBJ databases">
        <title>Bacterium isolated from coastal waters sediment.</title>
        <authorList>
            <person name="Chen R.-J."/>
            <person name="Lu D.-C."/>
            <person name="Zhu K.-L."/>
            <person name="Du Z.-J."/>
        </authorList>
    </citation>
    <scope>NUCLEOTIDE SEQUENCE</scope>
    <source>
        <strain evidence="1">N1Y112</strain>
    </source>
</reference>
<gene>
    <name evidence="1" type="ORF">IOQ59_02620</name>
</gene>
<comment type="caution">
    <text evidence="1">The sequence shown here is derived from an EMBL/GenBank/DDBJ whole genome shotgun (WGS) entry which is preliminary data.</text>
</comment>
<dbReference type="GO" id="GO:0016491">
    <property type="term" value="F:oxidoreductase activity"/>
    <property type="evidence" value="ECO:0007669"/>
    <property type="project" value="TreeGrafter"/>
</dbReference>
<dbReference type="GO" id="GO:0005737">
    <property type="term" value="C:cytoplasm"/>
    <property type="evidence" value="ECO:0007669"/>
    <property type="project" value="TreeGrafter"/>
</dbReference>
<protein>
    <submittedName>
        <fullName evidence="1">SDR family NAD(P)-dependent oxidoreductase</fullName>
    </submittedName>
</protein>
<dbReference type="PRINTS" id="PR00081">
    <property type="entry name" value="GDHRDH"/>
</dbReference>
<dbReference type="SUPFAM" id="SSF51735">
    <property type="entry name" value="NAD(P)-binding Rossmann-fold domains"/>
    <property type="match status" value="1"/>
</dbReference>
<dbReference type="PANTHER" id="PTHR43544:SF12">
    <property type="entry name" value="NAD(P)-BINDING ROSSMANN-FOLD SUPERFAMILY PROTEIN"/>
    <property type="match status" value="1"/>
</dbReference>
<organism evidence="1 2">
    <name type="scientific">Pontibacterium sinense</name>
    <dbReference type="NCBI Taxonomy" id="2781979"/>
    <lineage>
        <taxon>Bacteria</taxon>
        <taxon>Pseudomonadati</taxon>
        <taxon>Pseudomonadota</taxon>
        <taxon>Gammaproteobacteria</taxon>
        <taxon>Oceanospirillales</taxon>
        <taxon>Oceanospirillaceae</taxon>
        <taxon>Pontibacterium</taxon>
    </lineage>
</organism>
<evidence type="ECO:0000313" key="1">
    <source>
        <dbReference type="EMBL" id="MBE9396150.1"/>
    </source>
</evidence>
<dbReference type="PANTHER" id="PTHR43544">
    <property type="entry name" value="SHORT-CHAIN DEHYDROGENASE/REDUCTASE"/>
    <property type="match status" value="1"/>
</dbReference>
<dbReference type="InterPro" id="IPR036291">
    <property type="entry name" value="NAD(P)-bd_dom_sf"/>
</dbReference>
<dbReference type="InterPro" id="IPR051468">
    <property type="entry name" value="Fungal_SecMetab_SDRs"/>
</dbReference>
<dbReference type="EMBL" id="JADEYS010000002">
    <property type="protein sequence ID" value="MBE9396150.1"/>
    <property type="molecule type" value="Genomic_DNA"/>
</dbReference>
<dbReference type="Pfam" id="PF00106">
    <property type="entry name" value="adh_short"/>
    <property type="match status" value="1"/>
</dbReference>
<name>A0A8J7FRP8_9GAMM</name>
<dbReference type="RefSeq" id="WP_193951704.1">
    <property type="nucleotide sequence ID" value="NZ_JADEYS010000002.1"/>
</dbReference>
<evidence type="ECO:0000313" key="2">
    <source>
        <dbReference type="Proteomes" id="UP000640333"/>
    </source>
</evidence>
<dbReference type="InterPro" id="IPR002347">
    <property type="entry name" value="SDR_fam"/>
</dbReference>
<dbReference type="Proteomes" id="UP000640333">
    <property type="component" value="Unassembled WGS sequence"/>
</dbReference>
<keyword evidence="2" id="KW-1185">Reference proteome</keyword>
<accession>A0A8J7FRP8</accession>